<name>A0A8J3XCS4_9ACTN</name>
<keyword evidence="1" id="KW-0812">Transmembrane</keyword>
<comment type="caution">
    <text evidence="2">The sequence shown here is derived from an EMBL/GenBank/DDBJ whole genome shotgun (WGS) entry which is preliminary data.</text>
</comment>
<dbReference type="AlphaFoldDB" id="A0A8J3XCS4"/>
<evidence type="ECO:0000256" key="1">
    <source>
        <dbReference type="SAM" id="Phobius"/>
    </source>
</evidence>
<keyword evidence="3" id="KW-1185">Reference proteome</keyword>
<proteinExistence type="predicted"/>
<accession>A0A8J3XCS4</accession>
<dbReference type="RefSeq" id="WP_203955666.1">
    <property type="nucleotide sequence ID" value="NZ_BOOO01000030.1"/>
</dbReference>
<sequence length="286" mass="30036">MNPELLIRKVASVTDEEAATMVSPLTRADLAERIMATTAEEAPHAVRPRRARAGRLLLSVAVVGATATAAVVALSSADPGQQIGPVQVGPPSAQAAPLSFKREGDYLIVTVQNPVADPARYQQEFAERGLNVRLSMAPSSPQKAGSLIFMEEDGTGGVDTITAEGACGPYACAVGVKIPVSYKGHLSVVFGRVALPGEQYDTGPGDVPGEGVGLSDVEGRTVADVLAEAARRNITRIEYRYEEDGSDQPYPNGIPADKVEQDWYVHNALAGSDGQVIMFVGPDPQG</sequence>
<gene>
    <name evidence="2" type="ORF">Pmi06nite_52000</name>
</gene>
<feature type="transmembrane region" description="Helical" evidence="1">
    <location>
        <begin position="56"/>
        <end position="77"/>
    </location>
</feature>
<evidence type="ECO:0000313" key="2">
    <source>
        <dbReference type="EMBL" id="GII31758.1"/>
    </source>
</evidence>
<evidence type="ECO:0000313" key="3">
    <source>
        <dbReference type="Proteomes" id="UP000650628"/>
    </source>
</evidence>
<reference evidence="2 3" key="1">
    <citation type="submission" date="2021-01" db="EMBL/GenBank/DDBJ databases">
        <title>Whole genome shotgun sequence of Planotetraspora mira NBRC 15435.</title>
        <authorList>
            <person name="Komaki H."/>
            <person name="Tamura T."/>
        </authorList>
    </citation>
    <scope>NUCLEOTIDE SEQUENCE [LARGE SCALE GENOMIC DNA]</scope>
    <source>
        <strain evidence="2 3">NBRC 15435</strain>
    </source>
</reference>
<keyword evidence="1" id="KW-1133">Transmembrane helix</keyword>
<protein>
    <submittedName>
        <fullName evidence="2">Uncharacterized protein</fullName>
    </submittedName>
</protein>
<keyword evidence="1" id="KW-0472">Membrane</keyword>
<dbReference type="EMBL" id="BOOO01000030">
    <property type="protein sequence ID" value="GII31758.1"/>
    <property type="molecule type" value="Genomic_DNA"/>
</dbReference>
<organism evidence="2 3">
    <name type="scientific">Planotetraspora mira</name>
    <dbReference type="NCBI Taxonomy" id="58121"/>
    <lineage>
        <taxon>Bacteria</taxon>
        <taxon>Bacillati</taxon>
        <taxon>Actinomycetota</taxon>
        <taxon>Actinomycetes</taxon>
        <taxon>Streptosporangiales</taxon>
        <taxon>Streptosporangiaceae</taxon>
        <taxon>Planotetraspora</taxon>
    </lineage>
</organism>
<dbReference type="Proteomes" id="UP000650628">
    <property type="component" value="Unassembled WGS sequence"/>
</dbReference>